<evidence type="ECO:0000313" key="2">
    <source>
        <dbReference type="Proteomes" id="UP001370348"/>
    </source>
</evidence>
<keyword evidence="2" id="KW-1185">Reference proteome</keyword>
<evidence type="ECO:0000313" key="1">
    <source>
        <dbReference type="EMBL" id="WXB18675.1"/>
    </source>
</evidence>
<organism evidence="1 2">
    <name type="scientific">Pendulispora albinea</name>
    <dbReference type="NCBI Taxonomy" id="2741071"/>
    <lineage>
        <taxon>Bacteria</taxon>
        <taxon>Pseudomonadati</taxon>
        <taxon>Myxococcota</taxon>
        <taxon>Myxococcia</taxon>
        <taxon>Myxococcales</taxon>
        <taxon>Sorangiineae</taxon>
        <taxon>Pendulisporaceae</taxon>
        <taxon>Pendulispora</taxon>
    </lineage>
</organism>
<dbReference type="RefSeq" id="WP_394828307.1">
    <property type="nucleotide sequence ID" value="NZ_CP089984.1"/>
</dbReference>
<name>A0ABZ2M843_9BACT</name>
<reference evidence="1 2" key="1">
    <citation type="submission" date="2021-12" db="EMBL/GenBank/DDBJ databases">
        <title>Discovery of the Pendulisporaceae a myxobacterial family with distinct sporulation behavior and unique specialized metabolism.</title>
        <authorList>
            <person name="Garcia R."/>
            <person name="Popoff A."/>
            <person name="Bader C.D."/>
            <person name="Loehr J."/>
            <person name="Walesch S."/>
            <person name="Walt C."/>
            <person name="Boldt J."/>
            <person name="Bunk B."/>
            <person name="Haeckl F.J.F.P.J."/>
            <person name="Gunesch A.P."/>
            <person name="Birkelbach J."/>
            <person name="Nuebel U."/>
            <person name="Pietschmann T."/>
            <person name="Bach T."/>
            <person name="Mueller R."/>
        </authorList>
    </citation>
    <scope>NUCLEOTIDE SEQUENCE [LARGE SCALE GENOMIC DNA]</scope>
    <source>
        <strain evidence="1 2">MSr11954</strain>
    </source>
</reference>
<proteinExistence type="predicted"/>
<dbReference type="Proteomes" id="UP001370348">
    <property type="component" value="Chromosome"/>
</dbReference>
<sequence>MGGMEEAGLSPFCRSLTVPVALCRDFDDDRPFSADFTVEKSTTDTLMVDSTRSLSSPRALVSEVAPNSDSRAFMHRKFDGIRSSDIRLSFHVFIEVGAKQAVRIAQIDAQQGTRSEHSIEIYASVDGARLTEQFVSDAGVQNVDHEFAGFRPEVGRWAHIDILISGSTRRLTAVLDGHVVVDQKLRASWTPEETELALGVIFPNTGSPWRVWYDNIIYQLF</sequence>
<protein>
    <submittedName>
        <fullName evidence="1">Uncharacterized protein</fullName>
    </submittedName>
</protein>
<gene>
    <name evidence="1" type="ORF">LZC94_15730</name>
</gene>
<accession>A0ABZ2M843</accession>
<dbReference type="EMBL" id="CP089984">
    <property type="protein sequence ID" value="WXB18675.1"/>
    <property type="molecule type" value="Genomic_DNA"/>
</dbReference>
<dbReference type="Gene3D" id="2.60.120.200">
    <property type="match status" value="1"/>
</dbReference>